<evidence type="ECO:0000313" key="3">
    <source>
        <dbReference type="Proteomes" id="UP000663881"/>
    </source>
</evidence>
<gene>
    <name evidence="2" type="ORF">OKA104_LOCUS48197</name>
</gene>
<feature type="non-terminal residue" evidence="2">
    <location>
        <position position="1"/>
    </location>
</feature>
<protein>
    <submittedName>
        <fullName evidence="2">Uncharacterized protein</fullName>
    </submittedName>
</protein>
<evidence type="ECO:0000313" key="2">
    <source>
        <dbReference type="EMBL" id="CAF4339265.1"/>
    </source>
</evidence>
<accession>A0A820K743</accession>
<dbReference type="Proteomes" id="UP000663881">
    <property type="component" value="Unassembled WGS sequence"/>
</dbReference>
<name>A0A820K743_9BILA</name>
<sequence>ILLQDQNKTSSDCLIFDNYVEKYELLDGTDILEITTADSKSTKTNATEQEEKEKQI</sequence>
<feature type="compositionally biased region" description="Polar residues" evidence="1">
    <location>
        <begin position="37"/>
        <end position="47"/>
    </location>
</feature>
<dbReference type="AlphaFoldDB" id="A0A820K743"/>
<dbReference type="EMBL" id="CAJOAY010020424">
    <property type="protein sequence ID" value="CAF4339265.1"/>
    <property type="molecule type" value="Genomic_DNA"/>
</dbReference>
<proteinExistence type="predicted"/>
<feature type="region of interest" description="Disordered" evidence="1">
    <location>
        <begin position="37"/>
        <end position="56"/>
    </location>
</feature>
<comment type="caution">
    <text evidence="2">The sequence shown here is derived from an EMBL/GenBank/DDBJ whole genome shotgun (WGS) entry which is preliminary data.</text>
</comment>
<evidence type="ECO:0000256" key="1">
    <source>
        <dbReference type="SAM" id="MobiDB-lite"/>
    </source>
</evidence>
<reference evidence="2" key="1">
    <citation type="submission" date="2021-02" db="EMBL/GenBank/DDBJ databases">
        <authorList>
            <person name="Nowell W R."/>
        </authorList>
    </citation>
    <scope>NUCLEOTIDE SEQUENCE</scope>
</reference>
<organism evidence="2 3">
    <name type="scientific">Adineta steineri</name>
    <dbReference type="NCBI Taxonomy" id="433720"/>
    <lineage>
        <taxon>Eukaryota</taxon>
        <taxon>Metazoa</taxon>
        <taxon>Spiralia</taxon>
        <taxon>Gnathifera</taxon>
        <taxon>Rotifera</taxon>
        <taxon>Eurotatoria</taxon>
        <taxon>Bdelloidea</taxon>
        <taxon>Adinetida</taxon>
        <taxon>Adinetidae</taxon>
        <taxon>Adineta</taxon>
    </lineage>
</organism>